<keyword evidence="1" id="KW-0678">Repressor</keyword>
<dbReference type="InterPro" id="IPR013572">
    <property type="entry name" value="Tscrpt_reg_MAATS_C"/>
</dbReference>
<dbReference type="PANTHER" id="PTHR30055">
    <property type="entry name" value="HTH-TYPE TRANSCRIPTIONAL REGULATOR RUTR"/>
    <property type="match status" value="1"/>
</dbReference>
<accession>A0A5E5AAQ2</accession>
<keyword evidence="3 5" id="KW-0238">DNA-binding</keyword>
<keyword evidence="2" id="KW-0805">Transcription regulation</keyword>
<feature type="compositionally biased region" description="Polar residues" evidence="6">
    <location>
        <begin position="269"/>
        <end position="285"/>
    </location>
</feature>
<dbReference type="InterPro" id="IPR009057">
    <property type="entry name" value="Homeodomain-like_sf"/>
</dbReference>
<dbReference type="Proteomes" id="UP000414136">
    <property type="component" value="Unassembled WGS sequence"/>
</dbReference>
<dbReference type="SUPFAM" id="SSF46689">
    <property type="entry name" value="Homeodomain-like"/>
    <property type="match status" value="1"/>
</dbReference>
<protein>
    <submittedName>
        <fullName evidence="8">TetR family transcriptional regulator</fullName>
    </submittedName>
</protein>
<evidence type="ECO:0000259" key="7">
    <source>
        <dbReference type="PROSITE" id="PS50977"/>
    </source>
</evidence>
<dbReference type="AlphaFoldDB" id="A0A5E5AAQ2"/>
<dbReference type="OrthoDB" id="5816932at2"/>
<dbReference type="Pfam" id="PF00440">
    <property type="entry name" value="TetR_N"/>
    <property type="match status" value="1"/>
</dbReference>
<evidence type="ECO:0000313" key="9">
    <source>
        <dbReference type="Proteomes" id="UP000414136"/>
    </source>
</evidence>
<reference evidence="8 9" key="1">
    <citation type="submission" date="2019-08" db="EMBL/GenBank/DDBJ databases">
        <authorList>
            <person name="Peeters C."/>
        </authorList>
    </citation>
    <scope>NUCLEOTIDE SEQUENCE [LARGE SCALE GENOMIC DNA]</scope>
    <source>
        <strain evidence="8 9">LMG 31118</strain>
    </source>
</reference>
<dbReference type="PANTHER" id="PTHR30055:SF240">
    <property type="entry name" value="HTH-TYPE TRANSCRIPTIONAL REGULATOR ACRR"/>
    <property type="match status" value="1"/>
</dbReference>
<dbReference type="InterPro" id="IPR001647">
    <property type="entry name" value="HTH_TetR"/>
</dbReference>
<evidence type="ECO:0000313" key="8">
    <source>
        <dbReference type="EMBL" id="VVE70177.1"/>
    </source>
</evidence>
<name>A0A5E5AAQ2_9BURK</name>
<keyword evidence="9" id="KW-1185">Reference proteome</keyword>
<organism evidence="8 9">
    <name type="scientific">Pandoraea captiosa</name>
    <dbReference type="NCBI Taxonomy" id="2508302"/>
    <lineage>
        <taxon>Bacteria</taxon>
        <taxon>Pseudomonadati</taxon>
        <taxon>Pseudomonadota</taxon>
        <taxon>Betaproteobacteria</taxon>
        <taxon>Burkholderiales</taxon>
        <taxon>Burkholderiaceae</taxon>
        <taxon>Pandoraea</taxon>
    </lineage>
</organism>
<dbReference type="PROSITE" id="PS50977">
    <property type="entry name" value="HTH_TETR_2"/>
    <property type="match status" value="1"/>
</dbReference>
<evidence type="ECO:0000256" key="3">
    <source>
        <dbReference type="ARBA" id="ARBA00023125"/>
    </source>
</evidence>
<dbReference type="PRINTS" id="PR00455">
    <property type="entry name" value="HTHTETR"/>
</dbReference>
<dbReference type="GO" id="GO:0003700">
    <property type="term" value="F:DNA-binding transcription factor activity"/>
    <property type="evidence" value="ECO:0007669"/>
    <property type="project" value="TreeGrafter"/>
</dbReference>
<evidence type="ECO:0000256" key="2">
    <source>
        <dbReference type="ARBA" id="ARBA00023015"/>
    </source>
</evidence>
<sequence>MEMFADETVRSARRKRQPSITREAILDSAESLFALEGRAKTTLDDIARNANLTRGAIYVHFRSKDDVFDAMFRRAWDPIYDALDTCVDSRDDTVLRSLRDVLVSALQSLSTDARRRRMAEILLNKSEFIGDEVKTVELVRANAEKAILHITRALERAVALRQMVETFDARAFARLIHSQFSGIVYDTLRLPNVVTPCDGIRSLNTIFALIERLYSRDPVTREGDLTSPATIRGKPVFGIRNMNERATASAPTYERQPTAAAAHGASPTVRPSVSSAASATSGRSPVTNCWAWSNESYDWMDFHTPYMSVE</sequence>
<evidence type="ECO:0000256" key="6">
    <source>
        <dbReference type="SAM" id="MobiDB-lite"/>
    </source>
</evidence>
<feature type="region of interest" description="Disordered" evidence="6">
    <location>
        <begin position="248"/>
        <end position="285"/>
    </location>
</feature>
<feature type="DNA-binding region" description="H-T-H motif" evidence="5">
    <location>
        <begin position="42"/>
        <end position="61"/>
    </location>
</feature>
<evidence type="ECO:0000256" key="5">
    <source>
        <dbReference type="PROSITE-ProRule" id="PRU00335"/>
    </source>
</evidence>
<proteinExistence type="predicted"/>
<evidence type="ECO:0000256" key="1">
    <source>
        <dbReference type="ARBA" id="ARBA00022491"/>
    </source>
</evidence>
<dbReference type="InterPro" id="IPR050109">
    <property type="entry name" value="HTH-type_TetR-like_transc_reg"/>
</dbReference>
<feature type="domain" description="HTH tetR-type" evidence="7">
    <location>
        <begin position="19"/>
        <end position="79"/>
    </location>
</feature>
<evidence type="ECO:0000256" key="4">
    <source>
        <dbReference type="ARBA" id="ARBA00023163"/>
    </source>
</evidence>
<dbReference type="Pfam" id="PF08361">
    <property type="entry name" value="TetR_C_2"/>
    <property type="match status" value="1"/>
</dbReference>
<gene>
    <name evidence="8" type="ORF">PCA31118_03454</name>
</gene>
<keyword evidence="4" id="KW-0804">Transcription</keyword>
<dbReference type="Gene3D" id="1.10.357.10">
    <property type="entry name" value="Tetracycline Repressor, domain 2"/>
    <property type="match status" value="1"/>
</dbReference>
<dbReference type="EMBL" id="CABPSQ010000006">
    <property type="protein sequence ID" value="VVE70177.1"/>
    <property type="molecule type" value="Genomic_DNA"/>
</dbReference>
<dbReference type="GO" id="GO:0000976">
    <property type="term" value="F:transcription cis-regulatory region binding"/>
    <property type="evidence" value="ECO:0007669"/>
    <property type="project" value="TreeGrafter"/>
</dbReference>